<evidence type="ECO:0008006" key="3">
    <source>
        <dbReference type="Google" id="ProtNLM"/>
    </source>
</evidence>
<sequence length="298" mass="32176">MDLPLSGPLLRPGLLAAGVTDHELRRLRRTGGLAVLARGAYADPADPRLRRPEDRHALLVAAAVPRVAADAVVSHVSAAVLHGLPVWAIALDRVHTTRPRRTSAVRTGRLHVHTAPLRAEDVCEVGGVRATSVARTLADVARTSAFEQAVVVLDAALRRHLVTREELQAVLARMPRWPGVPAARRAVAFADPGADSPGESRSRVAMARLGVATPVLQWEVRSPGGVVLGTADFGWPEHGWAGEFDGLVKYGRTGQQAADVVVAEKRREDAMRTVLRGFTRWTWGELAAFAEVARRLPR</sequence>
<dbReference type="Proteomes" id="UP000505377">
    <property type="component" value="Chromosome"/>
</dbReference>
<reference evidence="1 2" key="1">
    <citation type="submission" date="2020-05" db="EMBL/GenBank/DDBJ databases">
        <authorList>
            <person name="Mo P."/>
        </authorList>
    </citation>
    <scope>NUCLEOTIDE SEQUENCE [LARGE SCALE GENOMIC DNA]</scope>
    <source>
        <strain evidence="1 2">Gen01</strain>
    </source>
</reference>
<protein>
    <recommendedName>
        <fullName evidence="3">Transcriptional regulator, AbiEi antitoxin, Type IV TA system</fullName>
    </recommendedName>
</protein>
<dbReference type="KEGG" id="pbro:HOP40_16320"/>
<dbReference type="AlphaFoldDB" id="A0A6M6JLJ3"/>
<dbReference type="RefSeq" id="WP_172159493.1">
    <property type="nucleotide sequence ID" value="NZ_CP053564.1"/>
</dbReference>
<evidence type="ECO:0000313" key="1">
    <source>
        <dbReference type="EMBL" id="QJY47181.1"/>
    </source>
</evidence>
<organism evidence="1 2">
    <name type="scientific">Pseudonocardia broussonetiae</name>
    <dbReference type="NCBI Taxonomy" id="2736640"/>
    <lineage>
        <taxon>Bacteria</taxon>
        <taxon>Bacillati</taxon>
        <taxon>Actinomycetota</taxon>
        <taxon>Actinomycetes</taxon>
        <taxon>Pseudonocardiales</taxon>
        <taxon>Pseudonocardiaceae</taxon>
        <taxon>Pseudonocardia</taxon>
    </lineage>
</organism>
<keyword evidence="2" id="KW-1185">Reference proteome</keyword>
<accession>A0A6M6JLJ3</accession>
<proteinExistence type="predicted"/>
<dbReference type="EMBL" id="CP053564">
    <property type="protein sequence ID" value="QJY47181.1"/>
    <property type="molecule type" value="Genomic_DNA"/>
</dbReference>
<name>A0A6M6JLJ3_9PSEU</name>
<evidence type="ECO:0000313" key="2">
    <source>
        <dbReference type="Proteomes" id="UP000505377"/>
    </source>
</evidence>
<gene>
    <name evidence="1" type="ORF">HOP40_16320</name>
</gene>